<accession>A0A327KR73</accession>
<sequence>MAPAVENIVTAFKGFDAQLRCRGYQYEVGKTYEHAGKIEACASGFHACEHPLDVFGYYAPASNRYAEVTLSGEMDGNDSDTKIAAARITINVELSISDLVRRAWDYVWSRATIEGETATGNCGAASATGDSGAASATGDSGAASATGYRGAASAMHATATAHASGRYGRVRGVAGSALHLDRRDDDGAITHVWAGIVGREGITPMTWYSLDESGHPVEVAGSES</sequence>
<dbReference type="Proteomes" id="UP000248863">
    <property type="component" value="Unassembled WGS sequence"/>
</dbReference>
<protein>
    <recommendedName>
        <fullName evidence="1">DUF7666 domain-containing protein</fullName>
    </recommendedName>
</protein>
<organism evidence="2 3">
    <name type="scientific">Rhodoplanes elegans</name>
    <dbReference type="NCBI Taxonomy" id="29408"/>
    <lineage>
        <taxon>Bacteria</taxon>
        <taxon>Pseudomonadati</taxon>
        <taxon>Pseudomonadota</taxon>
        <taxon>Alphaproteobacteria</taxon>
        <taxon>Hyphomicrobiales</taxon>
        <taxon>Nitrobacteraceae</taxon>
        <taxon>Rhodoplanes</taxon>
    </lineage>
</organism>
<dbReference type="InterPro" id="IPR056083">
    <property type="entry name" value="DUF7666"/>
</dbReference>
<reference evidence="2 3" key="1">
    <citation type="submission" date="2017-07" db="EMBL/GenBank/DDBJ databases">
        <title>Draft Genome Sequences of Select Purple Nonsulfur Bacteria.</title>
        <authorList>
            <person name="Lasarre B."/>
            <person name="Mckinlay J.B."/>
        </authorList>
    </citation>
    <scope>NUCLEOTIDE SEQUENCE [LARGE SCALE GENOMIC DNA]</scope>
    <source>
        <strain evidence="2 3">DSM 11907</strain>
    </source>
</reference>
<dbReference type="EMBL" id="NPEU01000041">
    <property type="protein sequence ID" value="RAI40464.1"/>
    <property type="molecule type" value="Genomic_DNA"/>
</dbReference>
<proteinExistence type="predicted"/>
<dbReference type="AlphaFoldDB" id="A0A327KR73"/>
<evidence type="ECO:0000313" key="2">
    <source>
        <dbReference type="EMBL" id="RAI40464.1"/>
    </source>
</evidence>
<dbReference type="Pfam" id="PF24703">
    <property type="entry name" value="DUF7666"/>
    <property type="match status" value="1"/>
</dbReference>
<name>A0A327KR73_9BRAD</name>
<feature type="domain" description="DUF7666" evidence="1">
    <location>
        <begin position="9"/>
        <end position="101"/>
    </location>
</feature>
<comment type="caution">
    <text evidence="2">The sequence shown here is derived from an EMBL/GenBank/DDBJ whole genome shotgun (WGS) entry which is preliminary data.</text>
</comment>
<evidence type="ECO:0000259" key="1">
    <source>
        <dbReference type="Pfam" id="PF24703"/>
    </source>
</evidence>
<keyword evidence="3" id="KW-1185">Reference proteome</keyword>
<evidence type="ECO:0000313" key="3">
    <source>
        <dbReference type="Proteomes" id="UP000248863"/>
    </source>
</evidence>
<gene>
    <name evidence="2" type="ORF">CH338_06320</name>
</gene>